<sequence length="65" mass="7183">MLIISRRCGESFVIGDDVKITVLSVKGNQIRIGIDAPKETTILREEVIDRRLTPAVEENKASSNS</sequence>
<dbReference type="GO" id="GO:0005829">
    <property type="term" value="C:cytosol"/>
    <property type="evidence" value="ECO:0007669"/>
    <property type="project" value="TreeGrafter"/>
</dbReference>
<dbReference type="OrthoDB" id="9809061at2"/>
<keyword evidence="1 6" id="KW-0963">Cytoplasm</keyword>
<dbReference type="Proteomes" id="UP000267187">
    <property type="component" value="Unassembled WGS sequence"/>
</dbReference>
<comment type="function">
    <text evidence="6">A key translational regulator that binds mRNA to regulate translation initiation and/or mRNA stability. Mediates global changes in gene expression, shifting from rapid growth to stress survival by linking envelope stress, the stringent response and the catabolite repression systems. Usually binds in the 5'-UTR; binding at or near the Shine-Dalgarno sequence prevents ribosome-binding, repressing translation, binding elsewhere in the 5'-UTR can activate translation and/or stabilize the mRNA. Its function is antagonized by small RNA(s).</text>
</comment>
<evidence type="ECO:0000313" key="8">
    <source>
        <dbReference type="Proteomes" id="UP000267187"/>
    </source>
</evidence>
<evidence type="ECO:0000256" key="1">
    <source>
        <dbReference type="ARBA" id="ARBA00022490"/>
    </source>
</evidence>
<dbReference type="FunFam" id="2.60.40.4380:FF:000002">
    <property type="entry name" value="Translational regulator CsrA"/>
    <property type="match status" value="1"/>
</dbReference>
<dbReference type="InterPro" id="IPR036107">
    <property type="entry name" value="CsrA_sf"/>
</dbReference>
<evidence type="ECO:0000256" key="2">
    <source>
        <dbReference type="ARBA" id="ARBA00022491"/>
    </source>
</evidence>
<evidence type="ECO:0000256" key="4">
    <source>
        <dbReference type="ARBA" id="ARBA00022884"/>
    </source>
</evidence>
<dbReference type="InterPro" id="IPR003751">
    <property type="entry name" value="CsrA"/>
</dbReference>
<dbReference type="GO" id="GO:0045948">
    <property type="term" value="P:positive regulation of translational initiation"/>
    <property type="evidence" value="ECO:0007669"/>
    <property type="project" value="UniProtKB-UniRule"/>
</dbReference>
<dbReference type="GO" id="GO:0048027">
    <property type="term" value="F:mRNA 5'-UTR binding"/>
    <property type="evidence" value="ECO:0007669"/>
    <property type="project" value="UniProtKB-UniRule"/>
</dbReference>
<gene>
    <name evidence="6" type="primary">csrA</name>
    <name evidence="7" type="ORF">DFR27_1233</name>
</gene>
<evidence type="ECO:0000256" key="3">
    <source>
        <dbReference type="ARBA" id="ARBA00022845"/>
    </source>
</evidence>
<evidence type="ECO:0000256" key="6">
    <source>
        <dbReference type="HAMAP-Rule" id="MF_00167"/>
    </source>
</evidence>
<evidence type="ECO:0000256" key="5">
    <source>
        <dbReference type="ARBA" id="ARBA00023159"/>
    </source>
</evidence>
<dbReference type="PANTHER" id="PTHR34984">
    <property type="entry name" value="CARBON STORAGE REGULATOR"/>
    <property type="match status" value="1"/>
</dbReference>
<comment type="caution">
    <text evidence="7">The sequence shown here is derived from an EMBL/GenBank/DDBJ whole genome shotgun (WGS) entry which is preliminary data.</text>
</comment>
<proteinExistence type="inferred from homology"/>
<accession>A0A3M0A8H9</accession>
<keyword evidence="5 6" id="KW-0010">Activator</keyword>
<comment type="subcellular location">
    <subcellularLocation>
        <location evidence="6">Cytoplasm</location>
    </subcellularLocation>
</comment>
<dbReference type="HAMAP" id="MF_00167">
    <property type="entry name" value="CsrA"/>
    <property type="match status" value="1"/>
</dbReference>
<protein>
    <recommendedName>
        <fullName evidence="6">Translational regulator CsrA</fullName>
    </recommendedName>
    <alternativeName>
        <fullName evidence="6">Carbon storage regulator</fullName>
    </alternativeName>
</protein>
<dbReference type="SUPFAM" id="SSF117130">
    <property type="entry name" value="CsrA-like"/>
    <property type="match status" value="1"/>
</dbReference>
<keyword evidence="4 6" id="KW-0694">RNA-binding</keyword>
<name>A0A3M0A8H9_9GAMM</name>
<reference evidence="7 8" key="1">
    <citation type="submission" date="2018-10" db="EMBL/GenBank/DDBJ databases">
        <title>Genomic Encyclopedia of Type Strains, Phase IV (KMG-IV): sequencing the most valuable type-strain genomes for metagenomic binning, comparative biology and taxonomic classification.</title>
        <authorList>
            <person name="Goeker M."/>
        </authorList>
    </citation>
    <scope>NUCLEOTIDE SEQUENCE [LARGE SCALE GENOMIC DNA]</scope>
    <source>
        <strain evidence="7 8">DSM 25080</strain>
    </source>
</reference>
<keyword evidence="8" id="KW-1185">Reference proteome</keyword>
<dbReference type="Gene3D" id="2.60.40.4380">
    <property type="entry name" value="Translational regulator CsrA"/>
    <property type="match status" value="1"/>
</dbReference>
<comment type="similarity">
    <text evidence="6">Belongs to the CsrA/RsmA family.</text>
</comment>
<dbReference type="PANTHER" id="PTHR34984:SF1">
    <property type="entry name" value="CARBON STORAGE REGULATOR"/>
    <property type="match status" value="1"/>
</dbReference>
<dbReference type="EMBL" id="REFJ01000002">
    <property type="protein sequence ID" value="RMA81413.1"/>
    <property type="molecule type" value="Genomic_DNA"/>
</dbReference>
<organism evidence="7 8">
    <name type="scientific">Umboniibacter marinipuniceus</name>
    <dbReference type="NCBI Taxonomy" id="569599"/>
    <lineage>
        <taxon>Bacteria</taxon>
        <taxon>Pseudomonadati</taxon>
        <taxon>Pseudomonadota</taxon>
        <taxon>Gammaproteobacteria</taxon>
        <taxon>Cellvibrionales</taxon>
        <taxon>Cellvibrionaceae</taxon>
        <taxon>Umboniibacter</taxon>
    </lineage>
</organism>
<dbReference type="NCBIfam" id="TIGR00202">
    <property type="entry name" value="csrA"/>
    <property type="match status" value="1"/>
</dbReference>
<comment type="subunit">
    <text evidence="6">Homodimer; the beta-strands of each monomer intercalate to form a hydrophobic core, while the alpha-helices form wings that extend away from the core.</text>
</comment>
<dbReference type="GO" id="GO:0006402">
    <property type="term" value="P:mRNA catabolic process"/>
    <property type="evidence" value="ECO:0007669"/>
    <property type="project" value="InterPro"/>
</dbReference>
<dbReference type="AlphaFoldDB" id="A0A3M0A8H9"/>
<dbReference type="NCBIfam" id="NF002469">
    <property type="entry name" value="PRK01712.1"/>
    <property type="match status" value="1"/>
</dbReference>
<keyword evidence="3 6" id="KW-0810">Translation regulation</keyword>
<dbReference type="GO" id="GO:0045947">
    <property type="term" value="P:negative regulation of translational initiation"/>
    <property type="evidence" value="ECO:0007669"/>
    <property type="project" value="UniProtKB-UniRule"/>
</dbReference>
<evidence type="ECO:0000313" key="7">
    <source>
        <dbReference type="EMBL" id="RMA81413.1"/>
    </source>
</evidence>
<dbReference type="RefSeq" id="WP_121876555.1">
    <property type="nucleotide sequence ID" value="NZ_REFJ01000002.1"/>
</dbReference>
<dbReference type="GO" id="GO:0006109">
    <property type="term" value="P:regulation of carbohydrate metabolic process"/>
    <property type="evidence" value="ECO:0007669"/>
    <property type="project" value="UniProtKB-UniRule"/>
</dbReference>
<keyword evidence="2 6" id="KW-0678">Repressor</keyword>
<dbReference type="Pfam" id="PF02599">
    <property type="entry name" value="CsrA"/>
    <property type="match status" value="1"/>
</dbReference>